<dbReference type="SUPFAM" id="SSF52266">
    <property type="entry name" value="SGNH hydrolase"/>
    <property type="match status" value="1"/>
</dbReference>
<dbReference type="CDD" id="cd04506">
    <property type="entry name" value="SGNH_hydrolase_YpmR_like"/>
    <property type="match status" value="1"/>
</dbReference>
<name>A0A4R2NY78_9BACL</name>
<reference evidence="2 3" key="1">
    <citation type="submission" date="2019-03" db="EMBL/GenBank/DDBJ databases">
        <title>Genomic Encyclopedia of Type Strains, Phase IV (KMG-IV): sequencing the most valuable type-strain genomes for metagenomic binning, comparative biology and taxonomic classification.</title>
        <authorList>
            <person name="Goeker M."/>
        </authorList>
    </citation>
    <scope>NUCLEOTIDE SEQUENCE [LARGE SCALE GENOMIC DNA]</scope>
    <source>
        <strain evidence="2 3">DSM 19377</strain>
    </source>
</reference>
<accession>A0A4R2NY78</accession>
<keyword evidence="3" id="KW-1185">Reference proteome</keyword>
<gene>
    <name evidence="2" type="ORF">EV207_11815</name>
</gene>
<dbReference type="InterPro" id="IPR013830">
    <property type="entry name" value="SGNH_hydro"/>
</dbReference>
<feature type="domain" description="SGNH hydrolase-type esterase" evidence="1">
    <location>
        <begin position="20"/>
        <end position="211"/>
    </location>
</feature>
<dbReference type="PANTHER" id="PTHR30383:SF27">
    <property type="entry name" value="SPORE GERMINATION LIPASE LIPC"/>
    <property type="match status" value="1"/>
</dbReference>
<comment type="caution">
    <text evidence="2">The sequence shown here is derived from an EMBL/GenBank/DDBJ whole genome shotgun (WGS) entry which is preliminary data.</text>
</comment>
<dbReference type="Proteomes" id="UP000295416">
    <property type="component" value="Unassembled WGS sequence"/>
</dbReference>
<dbReference type="InterPro" id="IPR036514">
    <property type="entry name" value="SGNH_hydro_sf"/>
</dbReference>
<dbReference type="PANTHER" id="PTHR30383">
    <property type="entry name" value="THIOESTERASE 1/PROTEASE 1/LYSOPHOSPHOLIPASE L1"/>
    <property type="match status" value="1"/>
</dbReference>
<dbReference type="Pfam" id="PF13472">
    <property type="entry name" value="Lipase_GDSL_2"/>
    <property type="match status" value="1"/>
</dbReference>
<evidence type="ECO:0000259" key="1">
    <source>
        <dbReference type="Pfam" id="PF13472"/>
    </source>
</evidence>
<evidence type="ECO:0000313" key="2">
    <source>
        <dbReference type="EMBL" id="TCP27037.1"/>
    </source>
</evidence>
<proteinExistence type="predicted"/>
<dbReference type="AlphaFoldDB" id="A0A4R2NY78"/>
<evidence type="ECO:0000313" key="3">
    <source>
        <dbReference type="Proteomes" id="UP000295416"/>
    </source>
</evidence>
<dbReference type="GO" id="GO:0004622">
    <property type="term" value="F:phosphatidylcholine lysophospholipase activity"/>
    <property type="evidence" value="ECO:0007669"/>
    <property type="project" value="TreeGrafter"/>
</dbReference>
<dbReference type="EMBL" id="SLXK01000018">
    <property type="protein sequence ID" value="TCP27037.1"/>
    <property type="molecule type" value="Genomic_DNA"/>
</dbReference>
<organism evidence="2 3">
    <name type="scientific">Scopulibacillus darangshiensis</name>
    <dbReference type="NCBI Taxonomy" id="442528"/>
    <lineage>
        <taxon>Bacteria</taxon>
        <taxon>Bacillati</taxon>
        <taxon>Bacillota</taxon>
        <taxon>Bacilli</taxon>
        <taxon>Bacillales</taxon>
        <taxon>Sporolactobacillaceae</taxon>
        <taxon>Scopulibacillus</taxon>
    </lineage>
</organism>
<dbReference type="RefSeq" id="WP_132746514.1">
    <property type="nucleotide sequence ID" value="NZ_SLXK01000018.1"/>
</dbReference>
<sequence length="223" mass="25537">MPTYKTQLAIKQVPVHIVGLGDSLTKGVGDLDNQGYVGDVASRLKKMDAISKVKIDDFGVRGDTSEDLLKVLDRDDVKKQIKTADYIFLTIGGNDLVNVLKKNFLNLKLDDFKKRKASFESNLNDIILKIRKQNPNATIYYFGLYNPFENYVDGLDDKFSSIINQWNQTSESILAIYRHTVFIPTADIFHGQTDHLLYNDHFHPNEKGYKLLAQRLFSYIQKQ</sequence>
<protein>
    <submittedName>
        <fullName evidence="2">Lysophospholipase L1-like esterase</fullName>
    </submittedName>
</protein>
<dbReference type="Gene3D" id="3.40.50.1110">
    <property type="entry name" value="SGNH hydrolase"/>
    <property type="match status" value="1"/>
</dbReference>
<dbReference type="InterPro" id="IPR051532">
    <property type="entry name" value="Ester_Hydrolysis_Enzymes"/>
</dbReference>
<dbReference type="OrthoDB" id="252349at2"/>